<dbReference type="SUPFAM" id="SSF53300">
    <property type="entry name" value="vWA-like"/>
    <property type="match status" value="1"/>
</dbReference>
<dbReference type="SMART" id="SM00034">
    <property type="entry name" value="CLECT"/>
    <property type="match status" value="3"/>
</dbReference>
<dbReference type="InterPro" id="IPR036465">
    <property type="entry name" value="vWFA_dom_sf"/>
</dbReference>
<evidence type="ECO:0000256" key="1">
    <source>
        <dbReference type="ARBA" id="ARBA00022734"/>
    </source>
</evidence>
<name>A0A2B4SFK7_STYPI</name>
<sequence length="1606" mass="180862">MNMLETSHPEVYKEFIDGNHSVSHSKQPFAQVWTDMTLEQSINLDSKSKDDIHDESKPIPLSNLASGVVLPDADADRLVGATQLGRQSMERNISSGLKSNETNFWDPIQKLKIKSFCSVAKITMMSKNHEEADTRLLLHAKHAAATHRRIVIQSPDTNVAVLLIAHFKELSCQELWFRTGVKDKQRFVPVHAIQHSLGQLLCKCLPSFHALTGCDSTSALSGIGKKKAWKVLIKKNQIQGDLSRLGESSSLQDPVREIAESLICSTYASGKSFVNAVEARYFLLCQKSLKSEDLPPTSKCLCHHIERANFQAFFWNRTLVSIQNVPSPKGNAWKLDNDKLVPLLITRPLAPSGINELTTCRCTTSEYKRNCSCKMNDLASTEVCLCMADDEGCCKPMNEYHLFCDDSSASKTDIFLNHLSLVEQGHAQKCVGCATCPNNWVYLQGSCYMFSSTRLNWHSAKAACQRLGSNLVSIDSQAEYQALVPKTVRTTYWIGLHRDPQQKSRWMWVDGSRATFTAWRAGEPNNWLGTAEDCAEMYVTWNDLACRYPGYYICETKPMNVLYPPVPATCPNNWINLQGSCYMFSSTRLNWHSAKAACQRLGSNLVSINSQAEYQALVPKTVRTTYWIGLYRDPANKSLWLWVDGSRATFTAWRAGEPNNWLGTAEDCAEMDPQQKSRWMWVDGSRATFTAWRAGEPNNWLGTAEDCAEMYVTWNDLACRYPGYYICETKPMNVLYPPVPATCPNNWINLQGSCYMFSSTRLNWHSAKAACQRLGSNLVSINSQAEYQALVPKTVRTTYWIGLYRDPANKSLWLWVDGSRATFTAWRAGEPNNWLGTAEDCAEMYVTWNDLACTYPGNYICETYPIYVLMLLCSVMVSGLKLTKDKVHQWANRTGSNGSKTMDKIAGVKILKQAYENLTNATTEEINGDYVLEKMKKEMEVFFIRKSSSLKKLVGQAEEAYCKYNYNKNLKLSEIDYPNSKHLDKYLNKTGITLEYNSTFESEISFNRSVIHVPTDVFDGAAEIVNGIKWTAALESVFEENRLKDPSLSWQYFGSDKGFMRTYPARRWDITNADNVDLFDARKRPWKLVEIKSLAAAVPFVKEQLKNIEDGDVAMWEKGMKKAFELLKKVNDTEDLPDRANNCSDCQEAIMVLSDGTTSSLHEFFAEHNPKKKVRVFTFAVGPPAESTEALREMACNNRGYFSRIQSVGAVREVSEGLGMMVTGTLPVFYSKEDLSNCSEKDGMEAEEKREDHFLGVMGTDVPLSYLEEFMLRPLVGPSGYMFAINNNGMIIFHPRLKTVQGYLQDPPGVDLEDVERSLESDKVQELRKAMINKVPITAEGPSRPGNSSQEFQVYDLSFDELRITTRKMQFYFSGVEGTSFRPGVIDLFVRTFWGLTRNQSKSKDKHDSSSDNNVFGRVFGSQTPNASIIYTTPYPAAKCDKNINSVFAYKRIYHNRRPAAVLGYEMEMKDFVDKYLVKTTESAGKFFGRVDAPVMEQLIRSDGENSSGVFNSWIFAESGATTEATDDIPKNISCIRNITTYHAIQNVTHEGATSCGGCSRDHFVASVPDSNLLLVVINATCGKCGKCDESDWNMGVPGEPRQNIL</sequence>
<dbReference type="Gene3D" id="3.30.450.20">
    <property type="entry name" value="PAS domain"/>
    <property type="match status" value="1"/>
</dbReference>
<dbReference type="Pfam" id="PF08399">
    <property type="entry name" value="VWA_N"/>
    <property type="match status" value="1"/>
</dbReference>
<dbReference type="InterPro" id="IPR013680">
    <property type="entry name" value="VDCC_a2/dsu"/>
</dbReference>
<dbReference type="Pfam" id="PF00059">
    <property type="entry name" value="Lectin_C"/>
    <property type="match status" value="3"/>
</dbReference>
<evidence type="ECO:0000256" key="2">
    <source>
        <dbReference type="ARBA" id="ARBA00023157"/>
    </source>
</evidence>
<keyword evidence="5" id="KW-1185">Reference proteome</keyword>
<gene>
    <name evidence="4" type="primary">Cacna2d2</name>
    <name evidence="4" type="ORF">AWC38_SpisGene8088</name>
</gene>
<proteinExistence type="predicted"/>
<feature type="domain" description="C-type lectin" evidence="3">
    <location>
        <begin position="443"/>
        <end position="555"/>
    </location>
</feature>
<protein>
    <submittedName>
        <fullName evidence="4">Voltage-dependent calcium channel subunit alpha-2/delta-2</fullName>
    </submittedName>
</protein>
<keyword evidence="2" id="KW-1015">Disulfide bond</keyword>
<evidence type="ECO:0000313" key="4">
    <source>
        <dbReference type="EMBL" id="PFX27225.1"/>
    </source>
</evidence>
<dbReference type="GO" id="GO:0030246">
    <property type="term" value="F:carbohydrate binding"/>
    <property type="evidence" value="ECO:0007669"/>
    <property type="project" value="UniProtKB-KW"/>
</dbReference>
<dbReference type="OrthoDB" id="10054666at2759"/>
<accession>A0A2B4SFK7</accession>
<keyword evidence="1" id="KW-0430">Lectin</keyword>
<dbReference type="InterPro" id="IPR018378">
    <property type="entry name" value="C-type_lectin_CS"/>
</dbReference>
<dbReference type="InterPro" id="IPR016187">
    <property type="entry name" value="CTDL_fold"/>
</dbReference>
<dbReference type="SUPFAM" id="SSF56436">
    <property type="entry name" value="C-type lectin-like"/>
    <property type="match status" value="4"/>
</dbReference>
<dbReference type="PANTHER" id="PTHR22803">
    <property type="entry name" value="MANNOSE, PHOSPHOLIPASE, LECTIN RECEPTOR RELATED"/>
    <property type="match status" value="1"/>
</dbReference>
<organism evidence="4 5">
    <name type="scientific">Stylophora pistillata</name>
    <name type="common">Smooth cauliflower coral</name>
    <dbReference type="NCBI Taxonomy" id="50429"/>
    <lineage>
        <taxon>Eukaryota</taxon>
        <taxon>Metazoa</taxon>
        <taxon>Cnidaria</taxon>
        <taxon>Anthozoa</taxon>
        <taxon>Hexacorallia</taxon>
        <taxon>Scleractinia</taxon>
        <taxon>Astrocoeniina</taxon>
        <taxon>Pocilloporidae</taxon>
        <taxon>Stylophora</taxon>
    </lineage>
</organism>
<feature type="domain" description="C-type lectin" evidence="3">
    <location>
        <begin position="750"/>
        <end position="862"/>
    </location>
</feature>
<dbReference type="EMBL" id="LSMT01000108">
    <property type="protein sequence ID" value="PFX27225.1"/>
    <property type="molecule type" value="Genomic_DNA"/>
</dbReference>
<dbReference type="InterPro" id="IPR001304">
    <property type="entry name" value="C-type_lectin-like"/>
</dbReference>
<dbReference type="Proteomes" id="UP000225706">
    <property type="component" value="Unassembled WGS sequence"/>
</dbReference>
<dbReference type="InterPro" id="IPR036279">
    <property type="entry name" value="5-3_exonuclease_C_sf"/>
</dbReference>
<dbReference type="InterPro" id="IPR016186">
    <property type="entry name" value="C-type_lectin-like/link_sf"/>
</dbReference>
<dbReference type="Gene3D" id="3.40.50.410">
    <property type="entry name" value="von Willebrand factor, type A domain"/>
    <property type="match status" value="1"/>
</dbReference>
<dbReference type="Pfam" id="PF08473">
    <property type="entry name" value="VGCC_alpha2"/>
    <property type="match status" value="1"/>
</dbReference>
<evidence type="ECO:0000259" key="3">
    <source>
        <dbReference type="PROSITE" id="PS50041"/>
    </source>
</evidence>
<dbReference type="PROSITE" id="PS50041">
    <property type="entry name" value="C_TYPE_LECTIN_2"/>
    <property type="match status" value="3"/>
</dbReference>
<dbReference type="PROSITE" id="PS00615">
    <property type="entry name" value="C_TYPE_LECTIN_1"/>
    <property type="match status" value="3"/>
</dbReference>
<dbReference type="STRING" id="50429.A0A2B4SFK7"/>
<dbReference type="Gene3D" id="3.10.100.10">
    <property type="entry name" value="Mannose-Binding Protein A, subunit A"/>
    <property type="match status" value="4"/>
</dbReference>
<comment type="caution">
    <text evidence="4">The sequence shown here is derived from an EMBL/GenBank/DDBJ whole genome shotgun (WGS) entry which is preliminary data.</text>
</comment>
<dbReference type="SUPFAM" id="SSF47807">
    <property type="entry name" value="5' to 3' exonuclease, C-terminal subdomain"/>
    <property type="match status" value="1"/>
</dbReference>
<dbReference type="InterPro" id="IPR050111">
    <property type="entry name" value="C-type_lectin/snaclec_domain"/>
</dbReference>
<dbReference type="InterPro" id="IPR033989">
    <property type="entry name" value="CD209-like_CTLD"/>
</dbReference>
<dbReference type="InterPro" id="IPR013608">
    <property type="entry name" value="VWA_N"/>
</dbReference>
<evidence type="ECO:0000313" key="5">
    <source>
        <dbReference type="Proteomes" id="UP000225706"/>
    </source>
</evidence>
<feature type="domain" description="C-type lectin" evidence="3">
    <location>
        <begin position="577"/>
        <end position="728"/>
    </location>
</feature>
<reference evidence="5" key="1">
    <citation type="journal article" date="2017" name="bioRxiv">
        <title>Comparative analysis of the genomes of Stylophora pistillata and Acropora digitifera provides evidence for extensive differences between species of corals.</title>
        <authorList>
            <person name="Voolstra C.R."/>
            <person name="Li Y."/>
            <person name="Liew Y.J."/>
            <person name="Baumgarten S."/>
            <person name="Zoccola D."/>
            <person name="Flot J.-F."/>
            <person name="Tambutte S."/>
            <person name="Allemand D."/>
            <person name="Aranda M."/>
        </authorList>
    </citation>
    <scope>NUCLEOTIDE SEQUENCE [LARGE SCALE GENOMIC DNA]</scope>
</reference>
<dbReference type="CDD" id="cd03590">
    <property type="entry name" value="CLECT_DC-SIGN_like"/>
    <property type="match status" value="3"/>
</dbReference>